<feature type="chain" id="PRO_5020028343" description="Secreted protein" evidence="2">
    <location>
        <begin position="22"/>
        <end position="147"/>
    </location>
</feature>
<feature type="signal peptide" evidence="2">
    <location>
        <begin position="1"/>
        <end position="21"/>
    </location>
</feature>
<proteinExistence type="predicted"/>
<organism evidence="3 4">
    <name type="scientific">Eumeta variegata</name>
    <name type="common">Bagworm moth</name>
    <name type="synonym">Eumeta japonica</name>
    <dbReference type="NCBI Taxonomy" id="151549"/>
    <lineage>
        <taxon>Eukaryota</taxon>
        <taxon>Metazoa</taxon>
        <taxon>Ecdysozoa</taxon>
        <taxon>Arthropoda</taxon>
        <taxon>Hexapoda</taxon>
        <taxon>Insecta</taxon>
        <taxon>Pterygota</taxon>
        <taxon>Neoptera</taxon>
        <taxon>Endopterygota</taxon>
        <taxon>Lepidoptera</taxon>
        <taxon>Glossata</taxon>
        <taxon>Ditrysia</taxon>
        <taxon>Tineoidea</taxon>
        <taxon>Psychidae</taxon>
        <taxon>Oiketicinae</taxon>
        <taxon>Eumeta</taxon>
    </lineage>
</organism>
<sequence>MLSFFLLIAYAPLLLHLLSLGSNFATPAGRTSTGIAEKAGGYVLVEYSLRTLWLSKNGDWSPSAHVVIQMLVESQHQSAAARGRRRPTAGRAPVSARRRAAVFRGPITKCPRAYILHRRSVIDRTPFTTFMKRSRPHMSGALASLSG</sequence>
<protein>
    <recommendedName>
        <fullName evidence="5">Secreted protein</fullName>
    </recommendedName>
</protein>
<keyword evidence="4" id="KW-1185">Reference proteome</keyword>
<dbReference type="Proteomes" id="UP000299102">
    <property type="component" value="Unassembled WGS sequence"/>
</dbReference>
<accession>A0A4C1T5N7</accession>
<gene>
    <name evidence="3" type="ORF">EVAR_76526_1</name>
</gene>
<reference evidence="3 4" key="1">
    <citation type="journal article" date="2019" name="Commun. Biol.">
        <title>The bagworm genome reveals a unique fibroin gene that provides high tensile strength.</title>
        <authorList>
            <person name="Kono N."/>
            <person name="Nakamura H."/>
            <person name="Ohtoshi R."/>
            <person name="Tomita M."/>
            <person name="Numata K."/>
            <person name="Arakawa K."/>
        </authorList>
    </citation>
    <scope>NUCLEOTIDE SEQUENCE [LARGE SCALE GENOMIC DNA]</scope>
</reference>
<evidence type="ECO:0000256" key="1">
    <source>
        <dbReference type="SAM" id="MobiDB-lite"/>
    </source>
</evidence>
<dbReference type="AlphaFoldDB" id="A0A4C1T5N7"/>
<feature type="region of interest" description="Disordered" evidence="1">
    <location>
        <begin position="78"/>
        <end position="97"/>
    </location>
</feature>
<evidence type="ECO:0000313" key="3">
    <source>
        <dbReference type="EMBL" id="GBP09505.1"/>
    </source>
</evidence>
<dbReference type="EMBL" id="BGZK01000036">
    <property type="protein sequence ID" value="GBP09505.1"/>
    <property type="molecule type" value="Genomic_DNA"/>
</dbReference>
<comment type="caution">
    <text evidence="3">The sequence shown here is derived from an EMBL/GenBank/DDBJ whole genome shotgun (WGS) entry which is preliminary data.</text>
</comment>
<evidence type="ECO:0008006" key="5">
    <source>
        <dbReference type="Google" id="ProtNLM"/>
    </source>
</evidence>
<evidence type="ECO:0000256" key="2">
    <source>
        <dbReference type="SAM" id="SignalP"/>
    </source>
</evidence>
<name>A0A4C1T5N7_EUMVA</name>
<evidence type="ECO:0000313" key="4">
    <source>
        <dbReference type="Proteomes" id="UP000299102"/>
    </source>
</evidence>
<keyword evidence="2" id="KW-0732">Signal</keyword>